<feature type="compositionally biased region" description="Basic and acidic residues" evidence="2">
    <location>
        <begin position="617"/>
        <end position="634"/>
    </location>
</feature>
<feature type="compositionally biased region" description="Basic and acidic residues" evidence="2">
    <location>
        <begin position="23"/>
        <end position="38"/>
    </location>
</feature>
<dbReference type="InterPro" id="IPR051897">
    <property type="entry name" value="PG-associated_BURP"/>
</dbReference>
<accession>A0A2A4IYE8</accession>
<dbReference type="PANTHER" id="PTHR31458:SF2">
    <property type="entry name" value="POLYGALACTURONASE 1 BETA-LIKE PROTEIN 2"/>
    <property type="match status" value="1"/>
</dbReference>
<feature type="compositionally biased region" description="Low complexity" evidence="2">
    <location>
        <begin position="143"/>
        <end position="157"/>
    </location>
</feature>
<feature type="compositionally biased region" description="Basic and acidic residues" evidence="2">
    <location>
        <begin position="647"/>
        <end position="660"/>
    </location>
</feature>
<organism evidence="4">
    <name type="scientific">Heliothis virescens</name>
    <name type="common">Tobacco budworm moth</name>
    <dbReference type="NCBI Taxonomy" id="7102"/>
    <lineage>
        <taxon>Eukaryota</taxon>
        <taxon>Metazoa</taxon>
        <taxon>Ecdysozoa</taxon>
        <taxon>Arthropoda</taxon>
        <taxon>Hexapoda</taxon>
        <taxon>Insecta</taxon>
        <taxon>Pterygota</taxon>
        <taxon>Neoptera</taxon>
        <taxon>Endopterygota</taxon>
        <taxon>Lepidoptera</taxon>
        <taxon>Glossata</taxon>
        <taxon>Ditrysia</taxon>
        <taxon>Noctuoidea</taxon>
        <taxon>Noctuidae</taxon>
        <taxon>Heliothinae</taxon>
        <taxon>Heliothis</taxon>
    </lineage>
</organism>
<feature type="compositionally biased region" description="Polar residues" evidence="2">
    <location>
        <begin position="716"/>
        <end position="728"/>
    </location>
</feature>
<sequence length="1470" mass="165659">MKRLMILGAVWALAVARPEQYKEKEDFQYSRSSSDDGTKSGYYGAQRGNMGGNYERAHNMDSLAQNQMSGLVKQVEGELGDGANTRAGSVYTAANSRGTYGSGHFDLSNLAGRNFQEGETYGSSASHQSSSSAYNAAAYNSRSHSSSASGYQAGHSGLNVHSDDLQSLDNTQGTYGYGRQSTHSAGYNAQSGYQQHTGFDTSNTNALSGGYGSNVHTRLISATPVRIVGRPGMRVAIPIAAQTYDITHGSSLMDQNSLNSEAEVLNADTQHTVYRPAAKHYESSFNYRKQWEKHDTIPSTVFVPVPATSTENPFPKNSELYEDSQAHTGSHQYDARLVDSQRAQSSNVYSGYDANVKSTSGQSRLNYNTQHTGASTHGVANAYTVAGYNRGSSHHDASADVSSSGYNTQSQYNAGRYQGHAAVEDASSLLQAAQNSGYSTDLNSQVENLNSKPKSYHSSYSYHKSWERQGDPYVIKPASAGYYDASAQRLTAGTASGSHYQHSHSSGADCDENGHIRVARSYNPDQFQDMQQHSQNLEDLGQQVEDLGQQTQALWGQGEDGQQVQRTWDNLEDLSQQSHNKWDELQQTWDKFEDMGQKPQDVNSQISNLEQNNQNDLGRRQETATELKDKKQDQESLNQWDVTSQTQEEKENIHSQHHEQSNVFDQQVNQPGMTEDDIFSQYLQTSNKPHNQFSIWDKLDMGSFQNVQQNKKENDSSNGQQTTSGVTSQHRDLDLLPVNTANDADLTQSEHHNVNYNSGDESVWQHFSADAQQSHKLPEIIINLPSNSGHYIHSQHQFNQNQLQKDENSFHQSHTYHENYNWNSFSSSHRQEQTTNTENLAHVNAFGANSQSSPLSSIWDKLDNVEQFKKEDNSEVGHQINEKDSKENNENSPKTSKETSSDAGRGDIGPEVVSDSKPYQHSIDTPVNVETIQTNNKKPTKEIETDLPDHVLSVLGLHEQKATDQNKQNELSATNTNKTLIQNNYQGIQRHENEDWSNLQTSNVNLQQNSNHFGHHVSNEQNKDFENLHQQSQQHNKTELHNLFAFGQHGNEDQQVNLQDFGQQANLDQQNLQDFGQQANLEQQNLQDFGQQANLDQQNLQDFGQQANLDQQNLQDFGHQANLEQQNLHDFGQQANLEQQNLQDFGQHENLEQQNLQDFGQQANLEQQNLQDFGQHENLEQQNVHDFGQQANLEQQNLQDFGQHENMEQTNLQDFGQQANLEQQNLQDFGQQANLEQQNLQDFGQHENLEQQNLQDFGQHENLEQQNLQDFGQHENLEQQNIQDFGQQANLEQQNLHDFGQQANLEQQNLQDFGQHENLEQQNLQDFGQQAYLEQQNLQGFSQQENLEQENLQDFGQHMDLQQHLQNGRSQYTPPELKNQNLEKSTPDKHEQPATIPKNNVQSQSYIPPPNGEVEEIIVKKQKNDLQAPSAQNPGAEIAPKVEPVTEKPGFWKNIGNKLSKAKTKIASWF</sequence>
<reference evidence="4" key="1">
    <citation type="submission" date="2017-09" db="EMBL/GenBank/DDBJ databases">
        <title>Contemporary evolution of a Lepidopteran species, Heliothis virescens, in response to modern agricultural practices.</title>
        <authorList>
            <person name="Fritz M.L."/>
            <person name="Deyonke A.M."/>
            <person name="Papanicolaou A."/>
            <person name="Micinski S."/>
            <person name="Westbrook J."/>
            <person name="Gould F."/>
        </authorList>
    </citation>
    <scope>NUCLEOTIDE SEQUENCE [LARGE SCALE GENOMIC DNA]</scope>
    <source>
        <strain evidence="4">HvINT-</strain>
        <tissue evidence="4">Whole body</tissue>
    </source>
</reference>
<evidence type="ECO:0000313" key="4">
    <source>
        <dbReference type="EMBL" id="PCG64192.1"/>
    </source>
</evidence>
<dbReference type="STRING" id="7102.A0A2A4IYE8"/>
<feature type="chain" id="PRO_5012720408" evidence="3">
    <location>
        <begin position="17"/>
        <end position="1470"/>
    </location>
</feature>
<feature type="compositionally biased region" description="Basic and acidic residues" evidence="2">
    <location>
        <begin position="870"/>
        <end position="900"/>
    </location>
</feature>
<feature type="region of interest" description="Disordered" evidence="2">
    <location>
        <begin position="23"/>
        <end position="49"/>
    </location>
</feature>
<feature type="compositionally biased region" description="Polar residues" evidence="2">
    <location>
        <begin position="635"/>
        <end position="646"/>
    </location>
</feature>
<feature type="region of interest" description="Disordered" evidence="2">
    <location>
        <begin position="1425"/>
        <end position="1453"/>
    </location>
</feature>
<feature type="region of interest" description="Disordered" evidence="2">
    <location>
        <begin position="707"/>
        <end position="733"/>
    </location>
</feature>
<evidence type="ECO:0000256" key="3">
    <source>
        <dbReference type="SAM" id="SignalP"/>
    </source>
</evidence>
<feature type="signal peptide" evidence="3">
    <location>
        <begin position="1"/>
        <end position="16"/>
    </location>
</feature>
<evidence type="ECO:0000256" key="1">
    <source>
        <dbReference type="SAM" id="Coils"/>
    </source>
</evidence>
<feature type="coiled-coil region" evidence="1">
    <location>
        <begin position="1246"/>
        <end position="1280"/>
    </location>
</feature>
<keyword evidence="3" id="KW-0732">Signal</keyword>
<feature type="compositionally biased region" description="Polar residues" evidence="2">
    <location>
        <begin position="1369"/>
        <end position="1384"/>
    </location>
</feature>
<feature type="compositionally biased region" description="Polar residues" evidence="2">
    <location>
        <begin position="917"/>
        <end position="929"/>
    </location>
</feature>
<feature type="region of interest" description="Disordered" evidence="2">
    <location>
        <begin position="143"/>
        <end position="183"/>
    </location>
</feature>
<protein>
    <submittedName>
        <fullName evidence="4">Uncharacterized protein</fullName>
    </submittedName>
</protein>
<feature type="region of interest" description="Disordered" evidence="2">
    <location>
        <begin position="870"/>
        <end position="929"/>
    </location>
</feature>
<gene>
    <name evidence="4" type="ORF">B5V51_11075</name>
</gene>
<feature type="region of interest" description="Disordered" evidence="2">
    <location>
        <begin position="608"/>
        <end position="661"/>
    </location>
</feature>
<name>A0A2A4IYE8_HELVI</name>
<dbReference type="EMBL" id="NWSH01005465">
    <property type="protein sequence ID" value="PCG64192.1"/>
    <property type="molecule type" value="Genomic_DNA"/>
</dbReference>
<feature type="region of interest" description="Disordered" evidence="2">
    <location>
        <begin position="1369"/>
        <end position="1410"/>
    </location>
</feature>
<feature type="compositionally biased region" description="Polar residues" evidence="2">
    <location>
        <begin position="1397"/>
        <end position="1406"/>
    </location>
</feature>
<proteinExistence type="predicted"/>
<evidence type="ECO:0000256" key="2">
    <source>
        <dbReference type="SAM" id="MobiDB-lite"/>
    </source>
</evidence>
<dbReference type="PANTHER" id="PTHR31458">
    <property type="entry name" value="POLYGALACTURONASE 1 BETA-LIKE PROTEIN 2"/>
    <property type="match status" value="1"/>
</dbReference>
<feature type="compositionally biased region" description="Polar residues" evidence="2">
    <location>
        <begin position="165"/>
        <end position="183"/>
    </location>
</feature>
<keyword evidence="1" id="KW-0175">Coiled coil</keyword>
<comment type="caution">
    <text evidence="4">The sequence shown here is derived from an EMBL/GenBank/DDBJ whole genome shotgun (WGS) entry which is preliminary data.</text>
</comment>